<comment type="caution">
    <text evidence="2">The sequence shown here is derived from an EMBL/GenBank/DDBJ whole genome shotgun (WGS) entry which is preliminary data.</text>
</comment>
<feature type="transmembrane region" description="Helical" evidence="1">
    <location>
        <begin position="61"/>
        <end position="79"/>
    </location>
</feature>
<evidence type="ECO:0000313" key="2">
    <source>
        <dbReference type="EMBL" id="RZQ59397.1"/>
    </source>
</evidence>
<dbReference type="EMBL" id="SFCC01000025">
    <property type="protein sequence ID" value="RZQ59397.1"/>
    <property type="molecule type" value="Genomic_DNA"/>
</dbReference>
<dbReference type="Pfam" id="PF13787">
    <property type="entry name" value="HXXEE"/>
    <property type="match status" value="1"/>
</dbReference>
<keyword evidence="1" id="KW-0812">Transmembrane</keyword>
<dbReference type="RefSeq" id="WP_130479774.1">
    <property type="nucleotide sequence ID" value="NZ_SFCC01000025.1"/>
</dbReference>
<proteinExistence type="predicted"/>
<name>A0A4Q7IY87_9PSEU</name>
<evidence type="ECO:0000313" key="3">
    <source>
        <dbReference type="Proteomes" id="UP000292003"/>
    </source>
</evidence>
<evidence type="ECO:0000256" key="1">
    <source>
        <dbReference type="SAM" id="Phobius"/>
    </source>
</evidence>
<organism evidence="2 3">
    <name type="scientific">Amycolatopsis suaedae</name>
    <dbReference type="NCBI Taxonomy" id="2510978"/>
    <lineage>
        <taxon>Bacteria</taxon>
        <taxon>Bacillati</taxon>
        <taxon>Actinomycetota</taxon>
        <taxon>Actinomycetes</taxon>
        <taxon>Pseudonocardiales</taxon>
        <taxon>Pseudonocardiaceae</taxon>
        <taxon>Amycolatopsis</taxon>
    </lineage>
</organism>
<dbReference type="OrthoDB" id="4808449at2"/>
<accession>A0A4Q7IY87</accession>
<keyword evidence="1" id="KW-1133">Transmembrane helix</keyword>
<keyword evidence="1" id="KW-0472">Membrane</keyword>
<dbReference type="Proteomes" id="UP000292003">
    <property type="component" value="Unassembled WGS sequence"/>
</dbReference>
<reference evidence="2 3" key="1">
    <citation type="submission" date="2019-02" db="EMBL/GenBank/DDBJ databases">
        <title>Draft genome sequence of Amycolatopsis sp. 8-3EHSu isolated from roots of Suaeda maritima.</title>
        <authorList>
            <person name="Duangmal K."/>
            <person name="Chantavorakit T."/>
        </authorList>
    </citation>
    <scope>NUCLEOTIDE SEQUENCE [LARGE SCALE GENOMIC DNA]</scope>
    <source>
        <strain evidence="2 3">8-3EHSu</strain>
    </source>
</reference>
<protein>
    <submittedName>
        <fullName evidence="2">HXXEE domain-containing protein</fullName>
    </submittedName>
</protein>
<gene>
    <name evidence="2" type="ORF">EWH70_34350</name>
</gene>
<dbReference type="AlphaFoldDB" id="A0A4Q7IY87"/>
<sequence length="177" mass="19103">MNDRVPRAATLGLFVAWLVHDAEELVTMPGWAARNRSRLRKRFPSVPERVWDRLDVSRPRATLAIGFMGCLVAAAAVSGDRAGGRGALYGSVLAGFGWHGLVHLAQAAAVGRYTPGVATAPAVVAYSAWAWRRLRRAGVQQAATPSWSSLAWFPVAVVAAHGAASAVERALPRWRRR</sequence>
<keyword evidence="3" id="KW-1185">Reference proteome</keyword>
<dbReference type="InterPro" id="IPR025671">
    <property type="entry name" value="HXXEE"/>
</dbReference>